<gene>
    <name evidence="2" type="ORF">Cvel_30488</name>
</gene>
<dbReference type="EMBL" id="CDMZ01003552">
    <property type="protein sequence ID" value="CEM46778.1"/>
    <property type="molecule type" value="Genomic_DNA"/>
</dbReference>
<dbReference type="AlphaFoldDB" id="A0A0G4HRA8"/>
<evidence type="ECO:0000313" key="2">
    <source>
        <dbReference type="EMBL" id="CEM46778.1"/>
    </source>
</evidence>
<feature type="compositionally biased region" description="Basic and acidic residues" evidence="1">
    <location>
        <begin position="22"/>
        <end position="51"/>
    </location>
</feature>
<organism evidence="2">
    <name type="scientific">Chromera velia CCMP2878</name>
    <dbReference type="NCBI Taxonomy" id="1169474"/>
    <lineage>
        <taxon>Eukaryota</taxon>
        <taxon>Sar</taxon>
        <taxon>Alveolata</taxon>
        <taxon>Colpodellida</taxon>
        <taxon>Chromeraceae</taxon>
        <taxon>Chromera</taxon>
    </lineage>
</organism>
<dbReference type="VEuPathDB" id="CryptoDB:Cvel_30488"/>
<name>A0A0G4HRA8_9ALVE</name>
<evidence type="ECO:0008006" key="3">
    <source>
        <dbReference type="Google" id="ProtNLM"/>
    </source>
</evidence>
<accession>A0A0G4HRA8</accession>
<feature type="compositionally biased region" description="Polar residues" evidence="1">
    <location>
        <begin position="71"/>
        <end position="82"/>
    </location>
</feature>
<reference evidence="2" key="1">
    <citation type="submission" date="2014-11" db="EMBL/GenBank/DDBJ databases">
        <authorList>
            <person name="Otto D Thomas"/>
            <person name="Naeem Raeece"/>
        </authorList>
    </citation>
    <scope>NUCLEOTIDE SEQUENCE</scope>
</reference>
<proteinExistence type="predicted"/>
<feature type="region of interest" description="Disordered" evidence="1">
    <location>
        <begin position="1"/>
        <end position="92"/>
    </location>
</feature>
<sequence>MEEGGQSKKTSQPVQPVRPVSQKRDRETQSAGDGEAKDDTTDGAKAVEEPKKKKYKDQPIAGLSANLAKQKGSTSSEVFSNTLPPPPASTLETEKNPARLRALIKEETDIEKLKAFYLSLKDGEFIQRTQSNMFKAVLTEQTCVANADSESCEPTPSAPSEDGTKFLKRLKQPKDGDCVFSSIGNYVRKGKRAVRDEIVGSMRRTGEAWSQDMQITNWITDLI</sequence>
<evidence type="ECO:0000256" key="1">
    <source>
        <dbReference type="SAM" id="MobiDB-lite"/>
    </source>
</evidence>
<protein>
    <recommendedName>
        <fullName evidence="3">OTU domain-containing protein</fullName>
    </recommendedName>
</protein>